<dbReference type="PANTHER" id="PTHR47990">
    <property type="entry name" value="2-OXOGLUTARATE (2OG) AND FE(II)-DEPENDENT OXYGENASE SUPERFAMILY PROTEIN-RELATED"/>
    <property type="match status" value="1"/>
</dbReference>
<comment type="caution">
    <text evidence="4">The sequence shown here is derived from an EMBL/GenBank/DDBJ whole genome shotgun (WGS) entry which is preliminary data.</text>
</comment>
<dbReference type="Proteomes" id="UP001175261">
    <property type="component" value="Unassembled WGS sequence"/>
</dbReference>
<dbReference type="InterPro" id="IPR005123">
    <property type="entry name" value="Oxoglu/Fe-dep_dioxygenase_dom"/>
</dbReference>
<dbReference type="Pfam" id="PF03171">
    <property type="entry name" value="2OG-FeII_Oxy"/>
    <property type="match status" value="1"/>
</dbReference>
<evidence type="ECO:0000259" key="3">
    <source>
        <dbReference type="PROSITE" id="PS51471"/>
    </source>
</evidence>
<comment type="similarity">
    <text evidence="1 2">Belongs to the iron/ascorbate-dependent oxidoreductase family.</text>
</comment>
<keyword evidence="5" id="KW-1185">Reference proteome</keyword>
<proteinExistence type="inferred from homology"/>
<evidence type="ECO:0000256" key="1">
    <source>
        <dbReference type="ARBA" id="ARBA00008056"/>
    </source>
</evidence>
<accession>A0AA39L539</accession>
<keyword evidence="2" id="KW-0408">Iron</keyword>
<dbReference type="GO" id="GO:0046872">
    <property type="term" value="F:metal ion binding"/>
    <property type="evidence" value="ECO:0007669"/>
    <property type="project" value="UniProtKB-KW"/>
</dbReference>
<gene>
    <name evidence="4" type="ORF">NLU13_7334</name>
</gene>
<keyword evidence="2" id="KW-0560">Oxidoreductase</keyword>
<evidence type="ECO:0000313" key="5">
    <source>
        <dbReference type="Proteomes" id="UP001175261"/>
    </source>
</evidence>
<protein>
    <recommendedName>
        <fullName evidence="3">Fe2OG dioxygenase domain-containing protein</fullName>
    </recommendedName>
</protein>
<dbReference type="InterPro" id="IPR050231">
    <property type="entry name" value="Iron_ascorbate_oxido_reductase"/>
</dbReference>
<dbReference type="InterPro" id="IPR027443">
    <property type="entry name" value="IPNS-like_sf"/>
</dbReference>
<dbReference type="InterPro" id="IPR044861">
    <property type="entry name" value="IPNS-like_FE2OG_OXY"/>
</dbReference>
<evidence type="ECO:0000256" key="2">
    <source>
        <dbReference type="RuleBase" id="RU003682"/>
    </source>
</evidence>
<dbReference type="GO" id="GO:0016491">
    <property type="term" value="F:oxidoreductase activity"/>
    <property type="evidence" value="ECO:0007669"/>
    <property type="project" value="UniProtKB-KW"/>
</dbReference>
<dbReference type="Gene3D" id="2.60.120.330">
    <property type="entry name" value="B-lactam Antibiotic, Isopenicillin N Synthase, Chain"/>
    <property type="match status" value="1"/>
</dbReference>
<feature type="domain" description="Fe2OG dioxygenase" evidence="3">
    <location>
        <begin position="175"/>
        <end position="274"/>
    </location>
</feature>
<dbReference type="PROSITE" id="PS51471">
    <property type="entry name" value="FE2OG_OXY"/>
    <property type="match status" value="1"/>
</dbReference>
<reference evidence="4" key="1">
    <citation type="submission" date="2022-10" db="EMBL/GenBank/DDBJ databases">
        <title>Determination and structural analysis of whole genome sequence of Sarocladium strictum F4-1.</title>
        <authorList>
            <person name="Hu L."/>
            <person name="Jiang Y."/>
        </authorList>
    </citation>
    <scope>NUCLEOTIDE SEQUENCE</scope>
    <source>
        <strain evidence="4">F4-1</strain>
    </source>
</reference>
<dbReference type="EMBL" id="JAPDFR010000007">
    <property type="protein sequence ID" value="KAK0384856.1"/>
    <property type="molecule type" value="Genomic_DNA"/>
</dbReference>
<organism evidence="4 5">
    <name type="scientific">Sarocladium strictum</name>
    <name type="common">Black bundle disease fungus</name>
    <name type="synonym">Acremonium strictum</name>
    <dbReference type="NCBI Taxonomy" id="5046"/>
    <lineage>
        <taxon>Eukaryota</taxon>
        <taxon>Fungi</taxon>
        <taxon>Dikarya</taxon>
        <taxon>Ascomycota</taxon>
        <taxon>Pezizomycotina</taxon>
        <taxon>Sordariomycetes</taxon>
        <taxon>Hypocreomycetidae</taxon>
        <taxon>Hypocreales</taxon>
        <taxon>Sarocladiaceae</taxon>
        <taxon>Sarocladium</taxon>
    </lineage>
</organism>
<keyword evidence="2" id="KW-0479">Metal-binding</keyword>
<evidence type="ECO:0000313" key="4">
    <source>
        <dbReference type="EMBL" id="KAK0384856.1"/>
    </source>
</evidence>
<dbReference type="SUPFAM" id="SSF51197">
    <property type="entry name" value="Clavaminate synthase-like"/>
    <property type="match status" value="1"/>
</dbReference>
<dbReference type="AlphaFoldDB" id="A0AA39L539"/>
<name>A0AA39L539_SARSR</name>
<sequence>MSSITNNDFATASLKTIKFSALENKDVKEVDKLIEASRSEGFYYLDFEDSSAASLPLKKRELLKVMKRYFDQPREVKQEDATGRPTRGYVAKGTFTGNNIEQPNESFEHLAISTYELQSDLKGTLPRVFQEAGGLVGDYITTCQQVVTALLSCYTSALSLSGASELEQHHVHKNASETILALLSYPGQLTHQKHTDLGSLTILFSDQWGLQAVAPSSGEWEWIEPREDDAVINVGDALRFLSGKRLYSCVHRVVRGGRAKEEGHRYSIAYLLRPNDEAVFEDADGAAVTARDLAKVKYDTYSASHVEQARSTVLMGGMDRVLGVNV</sequence>